<keyword evidence="7 9" id="KW-0368">Histidine biosynthesis</keyword>
<dbReference type="InterPro" id="IPR023016">
    <property type="entry name" value="HisA/PriA"/>
</dbReference>
<gene>
    <name evidence="9 12" type="primary">hisA</name>
    <name evidence="12" type="ORF">M9405_02260</name>
</gene>
<protein>
    <recommendedName>
        <fullName evidence="9 11">1-(5-phosphoribosyl)-5-[(5-phosphoribosylamino)methylideneamino] imidazole-4-carboxamide isomerase</fullName>
        <ecNumber evidence="9 11">5.3.1.16</ecNumber>
    </recommendedName>
    <alternativeName>
        <fullName evidence="9">Phosphoribosylformimino-5-aminoimidazole carboxamide ribotide isomerase</fullName>
    </alternativeName>
</protein>
<comment type="catalytic activity">
    <reaction evidence="1 9 11">
        <text>1-(5-phospho-beta-D-ribosyl)-5-[(5-phospho-beta-D-ribosylamino)methylideneamino]imidazole-4-carboxamide = 5-[(5-phospho-1-deoxy-D-ribulos-1-ylimino)methylamino]-1-(5-phospho-beta-D-ribosyl)imidazole-4-carboxamide</text>
        <dbReference type="Rhea" id="RHEA:15469"/>
        <dbReference type="ChEBI" id="CHEBI:58435"/>
        <dbReference type="ChEBI" id="CHEBI:58525"/>
        <dbReference type="EC" id="5.3.1.16"/>
    </reaction>
</comment>
<comment type="pathway">
    <text evidence="3 9 11">Amino-acid biosynthesis; L-histidine biosynthesis; L-histidine from 5-phospho-alpha-D-ribose 1-diphosphate: step 4/9.</text>
</comment>
<reference evidence="12" key="1">
    <citation type="submission" date="2022-05" db="EMBL/GenBank/DDBJ databases">
        <title>Impact of host demography and evolutionary history on endosymbiont molecular evolution: a test in carpenter ants (Genus Camponotus) and their Blochmannia endosymbionts.</title>
        <authorList>
            <person name="Manthey J.D."/>
            <person name="Giron J.C."/>
            <person name="Hruska J.P."/>
        </authorList>
    </citation>
    <scope>NUCLEOTIDE SEQUENCE</scope>
    <source>
        <strain evidence="12">C-006</strain>
    </source>
</reference>
<evidence type="ECO:0000256" key="2">
    <source>
        <dbReference type="ARBA" id="ARBA00004496"/>
    </source>
</evidence>
<keyword evidence="8 9" id="KW-0413">Isomerase</keyword>
<sequence length="246" mass="27708">MIIPALDIINGEIVRLYQGTYSKITKYGNPLSFLKQYIQQGAKIIHLVDLNGAKDPKTRQISLFTKLIQTISPALKIQVGGGIRSAKDIETLLKSGATRIVLGSMSVTQPKIVKKWFEYFDPNNLVLAIDIHCYSIKHCKVFIYGWQKETNLEFNQIMEEYYSSGIKHVLCTDIAKDGTLLGSNISLYKSICNSWPKISFQSSGGINTLEEIKTLRNSGVKHIIIGRAFLEKKFTISEAISCWQKE</sequence>
<evidence type="ECO:0000256" key="4">
    <source>
        <dbReference type="ARBA" id="ARBA00009667"/>
    </source>
</evidence>
<dbReference type="GO" id="GO:0003949">
    <property type="term" value="F:1-(5-phosphoribosyl)-5-[(5-phosphoribosylamino)methylideneamino]imidazole-4-carboxamide isomerase activity"/>
    <property type="evidence" value="ECO:0007669"/>
    <property type="project" value="UniProtKB-EC"/>
</dbReference>
<dbReference type="PANTHER" id="PTHR43090">
    <property type="entry name" value="1-(5-PHOSPHORIBOSYL)-5-[(5-PHOSPHORIBOSYLAMINO)METHYLIDENEAMINO] IMIDAZOLE-4-CARBOXAMIDE ISOMERASE"/>
    <property type="match status" value="1"/>
</dbReference>
<dbReference type="InterPro" id="IPR044524">
    <property type="entry name" value="Isoase_HisA-like"/>
</dbReference>
<evidence type="ECO:0000256" key="6">
    <source>
        <dbReference type="ARBA" id="ARBA00022605"/>
    </source>
</evidence>
<name>A0ABY4SVD0_9ENTR</name>
<comment type="subcellular location">
    <subcellularLocation>
        <location evidence="2 9 11">Cytoplasm</location>
    </subcellularLocation>
</comment>
<dbReference type="RefSeq" id="WP_250223091.1">
    <property type="nucleotide sequence ID" value="NZ_CP097762.1"/>
</dbReference>
<evidence type="ECO:0000313" key="13">
    <source>
        <dbReference type="Proteomes" id="UP001056834"/>
    </source>
</evidence>
<keyword evidence="13" id="KW-1185">Reference proteome</keyword>
<dbReference type="Pfam" id="PF00977">
    <property type="entry name" value="His_biosynth"/>
    <property type="match status" value="1"/>
</dbReference>
<dbReference type="EC" id="5.3.1.16" evidence="9 11"/>
<evidence type="ECO:0000256" key="9">
    <source>
        <dbReference type="HAMAP-Rule" id="MF_01014"/>
    </source>
</evidence>
<dbReference type="InterPro" id="IPR013785">
    <property type="entry name" value="Aldolase_TIM"/>
</dbReference>
<dbReference type="CDD" id="cd04732">
    <property type="entry name" value="HisA"/>
    <property type="match status" value="1"/>
</dbReference>
<evidence type="ECO:0000256" key="7">
    <source>
        <dbReference type="ARBA" id="ARBA00023102"/>
    </source>
</evidence>
<organism evidence="12 13">
    <name type="scientific">Candidatus Blochmannia ocreatus</name>
    <name type="common">nom. nud.</name>
    <dbReference type="NCBI Taxonomy" id="251538"/>
    <lineage>
        <taxon>Bacteria</taxon>
        <taxon>Pseudomonadati</taxon>
        <taxon>Pseudomonadota</taxon>
        <taxon>Gammaproteobacteria</taxon>
        <taxon>Enterobacterales</taxon>
        <taxon>Enterobacteriaceae</taxon>
        <taxon>ant endosymbionts</taxon>
        <taxon>Candidatus Blochmanniella</taxon>
    </lineage>
</organism>
<evidence type="ECO:0000256" key="1">
    <source>
        <dbReference type="ARBA" id="ARBA00000901"/>
    </source>
</evidence>
<keyword evidence="6 9" id="KW-0028">Amino-acid biosynthesis</keyword>
<dbReference type="SUPFAM" id="SSF51366">
    <property type="entry name" value="Ribulose-phoshate binding barrel"/>
    <property type="match status" value="1"/>
</dbReference>
<evidence type="ECO:0000256" key="3">
    <source>
        <dbReference type="ARBA" id="ARBA00005133"/>
    </source>
</evidence>
<dbReference type="InterPro" id="IPR006063">
    <property type="entry name" value="HisA_bact_arch"/>
</dbReference>
<dbReference type="HAMAP" id="MF_01014">
    <property type="entry name" value="HisA"/>
    <property type="match status" value="1"/>
</dbReference>
<dbReference type="NCBIfam" id="TIGR00007">
    <property type="entry name" value="1-(5-phosphoribosyl)-5-[(5-phosphoribosylamino)methylideneamino]imidazole-4-carboxamide isomerase"/>
    <property type="match status" value="1"/>
</dbReference>
<dbReference type="Gene3D" id="3.20.20.70">
    <property type="entry name" value="Aldolase class I"/>
    <property type="match status" value="1"/>
</dbReference>
<keyword evidence="5 9" id="KW-0963">Cytoplasm</keyword>
<comment type="similarity">
    <text evidence="4 9 10">Belongs to the HisA/HisF family.</text>
</comment>
<dbReference type="Proteomes" id="UP001056834">
    <property type="component" value="Chromosome"/>
</dbReference>
<dbReference type="EMBL" id="CP097762">
    <property type="protein sequence ID" value="URJ24960.1"/>
    <property type="molecule type" value="Genomic_DNA"/>
</dbReference>
<evidence type="ECO:0000256" key="10">
    <source>
        <dbReference type="RuleBase" id="RU003657"/>
    </source>
</evidence>
<proteinExistence type="inferred from homology"/>
<evidence type="ECO:0000256" key="8">
    <source>
        <dbReference type="ARBA" id="ARBA00023235"/>
    </source>
</evidence>
<accession>A0ABY4SVD0</accession>
<evidence type="ECO:0000313" key="12">
    <source>
        <dbReference type="EMBL" id="URJ24960.1"/>
    </source>
</evidence>
<dbReference type="InterPro" id="IPR011060">
    <property type="entry name" value="RibuloseP-bd_barrel"/>
</dbReference>
<feature type="active site" description="Proton acceptor" evidence="9">
    <location>
        <position position="7"/>
    </location>
</feature>
<evidence type="ECO:0000256" key="5">
    <source>
        <dbReference type="ARBA" id="ARBA00022490"/>
    </source>
</evidence>
<dbReference type="PANTHER" id="PTHR43090:SF2">
    <property type="entry name" value="1-(5-PHOSPHORIBOSYL)-5-[(5-PHOSPHORIBOSYLAMINO)METHYLIDENEAMINO] IMIDAZOLE-4-CARBOXAMIDE ISOMERASE"/>
    <property type="match status" value="1"/>
</dbReference>
<dbReference type="InterPro" id="IPR006062">
    <property type="entry name" value="His_biosynth"/>
</dbReference>
<evidence type="ECO:0000256" key="11">
    <source>
        <dbReference type="RuleBase" id="RU003658"/>
    </source>
</evidence>
<feature type="active site" description="Proton donor" evidence="9">
    <location>
        <position position="130"/>
    </location>
</feature>